<dbReference type="Proteomes" id="UP001595844">
    <property type="component" value="Unassembled WGS sequence"/>
</dbReference>
<organism evidence="2 3">
    <name type="scientific">Nocardia halotolerans</name>
    <dbReference type="NCBI Taxonomy" id="1755878"/>
    <lineage>
        <taxon>Bacteria</taxon>
        <taxon>Bacillati</taxon>
        <taxon>Actinomycetota</taxon>
        <taxon>Actinomycetes</taxon>
        <taxon>Mycobacteriales</taxon>
        <taxon>Nocardiaceae</taxon>
        <taxon>Nocardia</taxon>
    </lineage>
</organism>
<proteinExistence type="predicted"/>
<evidence type="ECO:0000313" key="3">
    <source>
        <dbReference type="Proteomes" id="UP001595844"/>
    </source>
</evidence>
<accession>A0ABV8VLX7</accession>
<feature type="region of interest" description="Disordered" evidence="1">
    <location>
        <begin position="59"/>
        <end position="78"/>
    </location>
</feature>
<reference evidence="3" key="1">
    <citation type="journal article" date="2019" name="Int. J. Syst. Evol. Microbiol.">
        <title>The Global Catalogue of Microorganisms (GCM) 10K type strain sequencing project: providing services to taxonomists for standard genome sequencing and annotation.</title>
        <authorList>
            <consortium name="The Broad Institute Genomics Platform"/>
            <consortium name="The Broad Institute Genome Sequencing Center for Infectious Disease"/>
            <person name="Wu L."/>
            <person name="Ma J."/>
        </authorList>
    </citation>
    <scope>NUCLEOTIDE SEQUENCE [LARGE SCALE GENOMIC DNA]</scope>
    <source>
        <strain evidence="3">IBRC-M 10490</strain>
    </source>
</reference>
<protein>
    <submittedName>
        <fullName evidence="2">Uncharacterized protein</fullName>
    </submittedName>
</protein>
<evidence type="ECO:0000256" key="1">
    <source>
        <dbReference type="SAM" id="MobiDB-lite"/>
    </source>
</evidence>
<name>A0ABV8VLX7_9NOCA</name>
<evidence type="ECO:0000313" key="2">
    <source>
        <dbReference type="EMBL" id="MFC4376343.1"/>
    </source>
</evidence>
<gene>
    <name evidence="2" type="ORF">ACFO5K_19790</name>
</gene>
<comment type="caution">
    <text evidence="2">The sequence shown here is derived from an EMBL/GenBank/DDBJ whole genome shotgun (WGS) entry which is preliminary data.</text>
</comment>
<dbReference type="EMBL" id="JBHSDL010000025">
    <property type="protein sequence ID" value="MFC4376343.1"/>
    <property type="molecule type" value="Genomic_DNA"/>
</dbReference>
<sequence>MREVESEQLLAVVGGESFVRQVGVVFVASFVEQRLRFGERANTFAVVALDAESSGFHRSDIGAAQQRQRVRPNRGNLG</sequence>
<dbReference type="RefSeq" id="WP_378564911.1">
    <property type="nucleotide sequence ID" value="NZ_JBHSDL010000025.1"/>
</dbReference>
<keyword evidence="3" id="KW-1185">Reference proteome</keyword>